<evidence type="ECO:0000256" key="1">
    <source>
        <dbReference type="SAM" id="MobiDB-lite"/>
    </source>
</evidence>
<feature type="region of interest" description="Disordered" evidence="1">
    <location>
        <begin position="24"/>
        <end position="46"/>
    </location>
</feature>
<comment type="caution">
    <text evidence="3">The sequence shown here is derived from an EMBL/GenBank/DDBJ whole genome shotgun (WGS) entry which is preliminary data.</text>
</comment>
<keyword evidence="4" id="KW-1185">Reference proteome</keyword>
<feature type="signal peptide" evidence="2">
    <location>
        <begin position="1"/>
        <end position="22"/>
    </location>
</feature>
<feature type="chain" id="PRO_5047410567" description="Lipoprotein" evidence="2">
    <location>
        <begin position="23"/>
        <end position="187"/>
    </location>
</feature>
<keyword evidence="2" id="KW-0732">Signal</keyword>
<evidence type="ECO:0008006" key="5">
    <source>
        <dbReference type="Google" id="ProtNLM"/>
    </source>
</evidence>
<accession>A0ABT0KNG5</accession>
<protein>
    <recommendedName>
        <fullName evidence="5">Lipoprotein</fullName>
    </recommendedName>
</protein>
<dbReference type="EMBL" id="JAKIKU010000004">
    <property type="protein sequence ID" value="MCL1045392.1"/>
    <property type="molecule type" value="Genomic_DNA"/>
</dbReference>
<reference evidence="3 4" key="1">
    <citation type="submission" date="2022-01" db="EMBL/GenBank/DDBJ databases">
        <title>Whole genome-based taxonomy of the Shewanellaceae.</title>
        <authorList>
            <person name="Martin-Rodriguez A.J."/>
        </authorList>
    </citation>
    <scope>NUCLEOTIDE SEQUENCE [LARGE SCALE GENOMIC DNA]</scope>
    <source>
        <strain evidence="3 4">DSM 24955</strain>
    </source>
</reference>
<dbReference type="Proteomes" id="UP001202134">
    <property type="component" value="Unassembled WGS sequence"/>
</dbReference>
<dbReference type="PROSITE" id="PS51257">
    <property type="entry name" value="PROKAR_LIPOPROTEIN"/>
    <property type="match status" value="1"/>
</dbReference>
<sequence>MKLKLLSALLASSLLLIGCGSDDDTSAPDPVDPPVVEPPVTDPVDPPASEVVKIDDADMIVLTVDEFDAATGALTFTLDNGDEKAITDASTYDIIYLGYPDPNASSSNAKAWKRWHVSQTFSCDPTTEDECSGVLTETETEGQYTFNAIDLDLESKASAGAVALYKVAIQVHGVKATNEFELIPAGE</sequence>
<dbReference type="RefSeq" id="WP_102529342.1">
    <property type="nucleotide sequence ID" value="NZ_JAKIKU010000004.1"/>
</dbReference>
<evidence type="ECO:0000313" key="4">
    <source>
        <dbReference type="Proteomes" id="UP001202134"/>
    </source>
</evidence>
<proteinExistence type="predicted"/>
<feature type="compositionally biased region" description="Pro residues" evidence="1">
    <location>
        <begin position="30"/>
        <end position="46"/>
    </location>
</feature>
<gene>
    <name evidence="3" type="ORF">L2737_08645</name>
</gene>
<evidence type="ECO:0000256" key="2">
    <source>
        <dbReference type="SAM" id="SignalP"/>
    </source>
</evidence>
<evidence type="ECO:0000313" key="3">
    <source>
        <dbReference type="EMBL" id="MCL1045392.1"/>
    </source>
</evidence>
<organism evidence="3 4">
    <name type="scientific">Shewanella electrodiphila</name>
    <dbReference type="NCBI Taxonomy" id="934143"/>
    <lineage>
        <taxon>Bacteria</taxon>
        <taxon>Pseudomonadati</taxon>
        <taxon>Pseudomonadota</taxon>
        <taxon>Gammaproteobacteria</taxon>
        <taxon>Alteromonadales</taxon>
        <taxon>Shewanellaceae</taxon>
        <taxon>Shewanella</taxon>
    </lineage>
</organism>
<name>A0ABT0KNG5_9GAMM</name>